<dbReference type="SUPFAM" id="SSF53822">
    <property type="entry name" value="Periplasmic binding protein-like I"/>
    <property type="match status" value="1"/>
</dbReference>
<feature type="signal peptide" evidence="17">
    <location>
        <begin position="1"/>
        <end position="27"/>
    </location>
</feature>
<feature type="transmembrane region" description="Helical" evidence="16">
    <location>
        <begin position="552"/>
        <end position="579"/>
    </location>
</feature>
<dbReference type="CDD" id="cd19990">
    <property type="entry name" value="PBP1_GABAb_receptor_plant"/>
    <property type="match status" value="1"/>
</dbReference>
<evidence type="ECO:0000256" key="17">
    <source>
        <dbReference type="SAM" id="SignalP"/>
    </source>
</evidence>
<keyword evidence="9 15" id="KW-0472">Membrane</keyword>
<proteinExistence type="inferred from homology"/>
<sequence length="875" mass="97270">MVLRSMIPRGLALLHLLLVLSSASASASELPSAAAVRVGVVLNLTSEAGRKSLTCVSMALDDFYSAHANSSRRVHLLVGDTRGDVVAAAHAAEDLIRNNRVQAIIGPLTSAEAEFIAYLGKHTLTPILALAPISAALTPLVAPFFLHTAPIYSSQAELTAAILDKFRWRKAILVYEDSPYGAGILPELVYALQGYNTFITDRVALPIDAAENYLDKVVYSLKENSTRVFIVHILPDLAARFFRQASVADMMSDGYVWIATASFGSAVDSYGPDRIDNMQGVVTFRPYVQSTDRIMNFTVRFKDKFQMENPGIQEVPNPSLLLLWAYDTAWSLAAAINRNRVPSSTPGRTLLGAVLNTTFDGLAGRFTLVNGQLQLSTYEVVNIIGKGARTVGFWTPESGIFKNLKANNEKGLKQILWPGDLATAPSGWDVSSTGSPLRVIVPSRHGFDQLVKVSYNPTNISFIVTGYCIDVFYALMKNLPYLVAYQYVPFNNISTYDSILNLVYEKKADAVVGDTTISTDRMNKVAFTMPYTDTGLSMIVVLKKDSSRSMWIFLQPLTHTLWITSLAFFFLTGFVVWAIEHRINPEFRGTPWQQFGIIFYFAFSTLVFSHKEKLESNLSRLVVIVWVFVVLILTSSYTASLTSMLTFQRFQPTVTSVQDLLRNGHFVGYQRGSAVKYWLEEMGFHKKNLLGYDTVEYAEALQMGSGNGGVSAIFDENPYLKIFLSKYCEGYTMVGPTYRLGGFGFAFPIGSPMVHEISKAIMTPGVQEEMARIEGKCGLTSGLALLISLSIFVYQKRDEFRAEASRTRSMSLQRLHMWLERLRSTKHRESPIINRQEGEYEMDGLSIVTGYSQKFIKGDAVFAKEATGWNFWSSS</sequence>
<evidence type="ECO:0000256" key="1">
    <source>
        <dbReference type="ARBA" id="ARBA00004141"/>
    </source>
</evidence>
<dbReference type="Pfam" id="PF10613">
    <property type="entry name" value="Lig_chan-Glu_bd"/>
    <property type="match status" value="1"/>
</dbReference>
<evidence type="ECO:0000256" key="10">
    <source>
        <dbReference type="ARBA" id="ARBA00023170"/>
    </source>
</evidence>
<comment type="similarity">
    <text evidence="2 15">Belongs to the glutamate-gated ion channel (TC 1.A.10.1) family.</text>
</comment>
<evidence type="ECO:0000256" key="5">
    <source>
        <dbReference type="ARBA" id="ARBA00022692"/>
    </source>
</evidence>
<dbReference type="FunFam" id="3.40.50.2300:FF:000188">
    <property type="entry name" value="Glutamate receptor"/>
    <property type="match status" value="1"/>
</dbReference>
<feature type="transmembrane region" description="Helical" evidence="16">
    <location>
        <begin position="591"/>
        <end position="609"/>
    </location>
</feature>
<comment type="subunit">
    <text evidence="3">May form heteromers.</text>
</comment>
<keyword evidence="12 15" id="KW-1071">Ligand-gated ion channel</keyword>
<dbReference type="InterPro" id="IPR044440">
    <property type="entry name" value="GABAb_receptor_plant_PBP1"/>
</dbReference>
<dbReference type="Pfam" id="PF00060">
    <property type="entry name" value="Lig_chan"/>
    <property type="match status" value="1"/>
</dbReference>
<dbReference type="SUPFAM" id="SSF53850">
    <property type="entry name" value="Periplasmic binding protein-like II"/>
    <property type="match status" value="1"/>
</dbReference>
<organism evidence="19 20">
    <name type="scientific">Miscanthus lutarioriparius</name>
    <dbReference type="NCBI Taxonomy" id="422564"/>
    <lineage>
        <taxon>Eukaryota</taxon>
        <taxon>Viridiplantae</taxon>
        <taxon>Streptophyta</taxon>
        <taxon>Embryophyta</taxon>
        <taxon>Tracheophyta</taxon>
        <taxon>Spermatophyta</taxon>
        <taxon>Magnoliopsida</taxon>
        <taxon>Liliopsida</taxon>
        <taxon>Poales</taxon>
        <taxon>Poaceae</taxon>
        <taxon>PACMAD clade</taxon>
        <taxon>Panicoideae</taxon>
        <taxon>Andropogonodae</taxon>
        <taxon>Andropogoneae</taxon>
        <taxon>Saccharinae</taxon>
        <taxon>Miscanthus</taxon>
    </lineage>
</organism>
<evidence type="ECO:0000256" key="2">
    <source>
        <dbReference type="ARBA" id="ARBA00008685"/>
    </source>
</evidence>
<comment type="caution">
    <text evidence="19">The sequence shown here is derived from an EMBL/GenBank/DDBJ whole genome shotgun (WGS) entry which is preliminary data.</text>
</comment>
<dbReference type="PANTHER" id="PTHR34836:SF1">
    <property type="entry name" value="OS09G0428600 PROTEIN"/>
    <property type="match status" value="1"/>
</dbReference>
<comment type="subcellular location">
    <subcellularLocation>
        <location evidence="1">Membrane</location>
        <topology evidence="1">Multi-pass membrane protein</topology>
    </subcellularLocation>
</comment>
<evidence type="ECO:0000313" key="19">
    <source>
        <dbReference type="EMBL" id="CAD6339988.1"/>
    </source>
</evidence>
<evidence type="ECO:0000256" key="6">
    <source>
        <dbReference type="ARBA" id="ARBA00022729"/>
    </source>
</evidence>
<evidence type="ECO:0000259" key="18">
    <source>
        <dbReference type="SMART" id="SM00079"/>
    </source>
</evidence>
<keyword evidence="8 15" id="KW-0406">Ion transport</keyword>
<dbReference type="InterPro" id="IPR028082">
    <property type="entry name" value="Peripla_BP_I"/>
</dbReference>
<comment type="function">
    <text evidence="14">Glutamate-gated receptor that probably acts as a non-selective cation channel. May be involved in light-signal transduction and calcium homeostasis via the regulation of calcium influx into cells.</text>
</comment>
<keyword evidence="11" id="KW-0325">Glycoprotein</keyword>
<gene>
    <name evidence="19" type="ORF">NCGR_LOCUS64086</name>
</gene>
<evidence type="ECO:0000256" key="15">
    <source>
        <dbReference type="PIRNR" id="PIRNR037090"/>
    </source>
</evidence>
<dbReference type="Gene3D" id="3.40.50.2300">
    <property type="match status" value="2"/>
</dbReference>
<dbReference type="InterPro" id="IPR015683">
    <property type="entry name" value="Ionotropic_Glu_rcpt"/>
</dbReference>
<keyword evidence="7 16" id="KW-1133">Transmembrane helix</keyword>
<evidence type="ECO:0000256" key="9">
    <source>
        <dbReference type="ARBA" id="ARBA00023136"/>
    </source>
</evidence>
<keyword evidence="13 15" id="KW-0407">Ion channel</keyword>
<evidence type="ECO:0000256" key="3">
    <source>
        <dbReference type="ARBA" id="ARBA00011095"/>
    </source>
</evidence>
<dbReference type="Gene3D" id="1.10.287.70">
    <property type="match status" value="1"/>
</dbReference>
<dbReference type="InterPro" id="IPR019594">
    <property type="entry name" value="Glu/Gly-bd"/>
</dbReference>
<dbReference type="GO" id="GO:0016020">
    <property type="term" value="C:membrane"/>
    <property type="evidence" value="ECO:0007669"/>
    <property type="project" value="UniProtKB-SubCell"/>
</dbReference>
<dbReference type="CDD" id="cd13686">
    <property type="entry name" value="GluR_Plant"/>
    <property type="match status" value="1"/>
</dbReference>
<dbReference type="PANTHER" id="PTHR34836">
    <property type="entry name" value="OS06G0188250 PROTEIN"/>
    <property type="match status" value="1"/>
</dbReference>
<evidence type="ECO:0000256" key="13">
    <source>
        <dbReference type="ARBA" id="ARBA00023303"/>
    </source>
</evidence>
<feature type="transmembrane region" description="Helical" evidence="16">
    <location>
        <begin position="459"/>
        <end position="476"/>
    </location>
</feature>
<evidence type="ECO:0000256" key="16">
    <source>
        <dbReference type="SAM" id="Phobius"/>
    </source>
</evidence>
<dbReference type="InterPro" id="IPR017103">
    <property type="entry name" value="Iontropic_Glu_rcpt_pln"/>
</dbReference>
<keyword evidence="4 15" id="KW-0813">Transport</keyword>
<dbReference type="Pfam" id="PF01094">
    <property type="entry name" value="ANF_receptor"/>
    <property type="match status" value="1"/>
</dbReference>
<dbReference type="Gene3D" id="3.40.190.10">
    <property type="entry name" value="Periplasmic binding protein-like II"/>
    <property type="match status" value="1"/>
</dbReference>
<dbReference type="GO" id="GO:0015276">
    <property type="term" value="F:ligand-gated monoatomic ion channel activity"/>
    <property type="evidence" value="ECO:0007669"/>
    <property type="project" value="InterPro"/>
</dbReference>
<keyword evidence="10 15" id="KW-0675">Receptor</keyword>
<keyword evidence="5 16" id="KW-0812">Transmembrane</keyword>
<feature type="domain" description="Ionotropic glutamate receptor C-terminal" evidence="18">
    <location>
        <begin position="438"/>
        <end position="778"/>
    </location>
</feature>
<name>A0A811SHG4_9POAL</name>
<dbReference type="FunFam" id="3.40.190.10:FF:000217">
    <property type="entry name" value="Glutamate receptor"/>
    <property type="match status" value="1"/>
</dbReference>
<keyword evidence="6 17" id="KW-0732">Signal</keyword>
<dbReference type="FunFam" id="1.10.287.70:FF:000163">
    <property type="entry name" value="Glutamate receptor"/>
    <property type="match status" value="1"/>
</dbReference>
<dbReference type="EMBL" id="CAJGYO010000019">
    <property type="protein sequence ID" value="CAD6339988.1"/>
    <property type="molecule type" value="Genomic_DNA"/>
</dbReference>
<dbReference type="InterPro" id="IPR001828">
    <property type="entry name" value="ANF_lig-bd_rcpt"/>
</dbReference>
<reference evidence="19" key="1">
    <citation type="submission" date="2020-10" db="EMBL/GenBank/DDBJ databases">
        <authorList>
            <person name="Han B."/>
            <person name="Lu T."/>
            <person name="Zhao Q."/>
            <person name="Huang X."/>
            <person name="Zhao Y."/>
        </authorList>
    </citation>
    <scope>NUCLEOTIDE SEQUENCE</scope>
</reference>
<dbReference type="OrthoDB" id="5984008at2759"/>
<dbReference type="AlphaFoldDB" id="A0A811SHG4"/>
<accession>A0A811SHG4</accession>
<evidence type="ECO:0000256" key="14">
    <source>
        <dbReference type="ARBA" id="ARBA00049638"/>
    </source>
</evidence>
<comment type="function">
    <text evidence="15">Glutamate-gated receptor that probably acts as non-selective cation channel.</text>
</comment>
<evidence type="ECO:0000256" key="4">
    <source>
        <dbReference type="ARBA" id="ARBA00022448"/>
    </source>
</evidence>
<dbReference type="SMART" id="SM00079">
    <property type="entry name" value="PBPe"/>
    <property type="match status" value="1"/>
</dbReference>
<evidence type="ECO:0000256" key="7">
    <source>
        <dbReference type="ARBA" id="ARBA00022989"/>
    </source>
</evidence>
<feature type="transmembrane region" description="Helical" evidence="16">
    <location>
        <begin position="621"/>
        <end position="639"/>
    </location>
</feature>
<evidence type="ECO:0000256" key="8">
    <source>
        <dbReference type="ARBA" id="ARBA00023065"/>
    </source>
</evidence>
<feature type="chain" id="PRO_5032627383" description="Glutamate receptor" evidence="17">
    <location>
        <begin position="28"/>
        <end position="875"/>
    </location>
</feature>
<evidence type="ECO:0000256" key="12">
    <source>
        <dbReference type="ARBA" id="ARBA00023286"/>
    </source>
</evidence>
<keyword evidence="20" id="KW-1185">Reference proteome</keyword>
<evidence type="ECO:0000313" key="20">
    <source>
        <dbReference type="Proteomes" id="UP000604825"/>
    </source>
</evidence>
<dbReference type="InterPro" id="IPR001320">
    <property type="entry name" value="Iontro_rcpt_C"/>
</dbReference>
<dbReference type="Proteomes" id="UP000604825">
    <property type="component" value="Unassembled WGS sequence"/>
</dbReference>
<evidence type="ECO:0000256" key="11">
    <source>
        <dbReference type="ARBA" id="ARBA00023180"/>
    </source>
</evidence>
<dbReference type="PIRSF" id="PIRSF037090">
    <property type="entry name" value="Iontro_Glu-like_rcpt_pln"/>
    <property type="match status" value="1"/>
</dbReference>
<protein>
    <recommendedName>
        <fullName evidence="15">Glutamate receptor</fullName>
    </recommendedName>
</protein>